<evidence type="ECO:0000313" key="2">
    <source>
        <dbReference type="Proteomes" id="UP000187429"/>
    </source>
</evidence>
<organism evidence="1 2">
    <name type="scientific">Smittium culicis</name>
    <dbReference type="NCBI Taxonomy" id="133412"/>
    <lineage>
        <taxon>Eukaryota</taxon>
        <taxon>Fungi</taxon>
        <taxon>Fungi incertae sedis</taxon>
        <taxon>Zoopagomycota</taxon>
        <taxon>Kickxellomycotina</taxon>
        <taxon>Harpellomycetes</taxon>
        <taxon>Harpellales</taxon>
        <taxon>Legeriomycetaceae</taxon>
        <taxon>Smittium</taxon>
    </lineage>
</organism>
<sequence length="120" mass="13666">MLRMRSKFMMVPDNLVNRLGRTVTIPGYEVFHNFASRYSMSARNLGEDIDYGETPIKFLNMGLDNLEDPCIIAGDFSMSNSARRLPLYRRNGDKTWTIFDRIIVSEAAKGLISNAKVKRG</sequence>
<dbReference type="OrthoDB" id="2671967at2759"/>
<accession>A0A1R1YRF4</accession>
<keyword evidence="2" id="KW-1185">Reference proteome</keyword>
<gene>
    <name evidence="1" type="ORF">AYI69_g1057</name>
</gene>
<evidence type="ECO:0000313" key="1">
    <source>
        <dbReference type="EMBL" id="OMJ29440.1"/>
    </source>
</evidence>
<dbReference type="EMBL" id="LSSM01000279">
    <property type="protein sequence ID" value="OMJ29440.1"/>
    <property type="molecule type" value="Genomic_DNA"/>
</dbReference>
<dbReference type="Proteomes" id="UP000187429">
    <property type="component" value="Unassembled WGS sequence"/>
</dbReference>
<comment type="caution">
    <text evidence="1">The sequence shown here is derived from an EMBL/GenBank/DDBJ whole genome shotgun (WGS) entry which is preliminary data.</text>
</comment>
<dbReference type="AlphaFoldDB" id="A0A1R1YRF4"/>
<name>A0A1R1YRF4_9FUNG</name>
<reference evidence="2" key="1">
    <citation type="submission" date="2017-01" db="EMBL/GenBank/DDBJ databases">
        <authorList>
            <person name="Wang Y."/>
            <person name="White M."/>
            <person name="Kvist S."/>
            <person name="Moncalvo J.-M."/>
        </authorList>
    </citation>
    <scope>NUCLEOTIDE SEQUENCE [LARGE SCALE GENOMIC DNA]</scope>
    <source>
        <strain evidence="2">ID-206-W2</strain>
    </source>
</reference>
<protein>
    <submittedName>
        <fullName evidence="1">Uncharacterized protein</fullName>
    </submittedName>
</protein>
<proteinExistence type="predicted"/>